<dbReference type="Gene3D" id="3.40.50.720">
    <property type="entry name" value="NAD(P)-binding Rossmann-like Domain"/>
    <property type="match status" value="1"/>
</dbReference>
<organism evidence="4 5">
    <name type="scientific">Acidaminobacter hydrogenoformans DSM 2784</name>
    <dbReference type="NCBI Taxonomy" id="1120920"/>
    <lineage>
        <taxon>Bacteria</taxon>
        <taxon>Bacillati</taxon>
        <taxon>Bacillota</taxon>
        <taxon>Clostridia</taxon>
        <taxon>Peptostreptococcales</taxon>
        <taxon>Acidaminobacteraceae</taxon>
        <taxon>Acidaminobacter</taxon>
    </lineage>
</organism>
<dbReference type="GO" id="GO:0005975">
    <property type="term" value="P:carbohydrate metabolic process"/>
    <property type="evidence" value="ECO:0007669"/>
    <property type="project" value="UniProtKB-ARBA"/>
</dbReference>
<comment type="similarity">
    <text evidence="1 3">Belongs to the short-chain dehydrogenases/reductases (SDR) family.</text>
</comment>
<dbReference type="PRINTS" id="PR00081">
    <property type="entry name" value="GDHRDH"/>
</dbReference>
<evidence type="ECO:0000256" key="1">
    <source>
        <dbReference type="ARBA" id="ARBA00006484"/>
    </source>
</evidence>
<keyword evidence="2" id="KW-0560">Oxidoreductase</keyword>
<dbReference type="RefSeq" id="WP_092589091.1">
    <property type="nucleotide sequence ID" value="NZ_FMWL01000001.1"/>
</dbReference>
<gene>
    <name evidence="4" type="ORF">SAMN03080599_00281</name>
</gene>
<dbReference type="InterPro" id="IPR020904">
    <property type="entry name" value="Sc_DH/Rdtase_CS"/>
</dbReference>
<dbReference type="PANTHER" id="PTHR42760">
    <property type="entry name" value="SHORT-CHAIN DEHYDROGENASES/REDUCTASES FAMILY MEMBER"/>
    <property type="match status" value="1"/>
</dbReference>
<dbReference type="FunFam" id="3.40.50.720:FF:000240">
    <property type="entry name" value="SDR family oxidoreductase"/>
    <property type="match status" value="1"/>
</dbReference>
<name>A0A1G5RRP4_9FIRM</name>
<dbReference type="PANTHER" id="PTHR42760:SF115">
    <property type="entry name" value="3-OXOACYL-[ACYL-CARRIER-PROTEIN] REDUCTASE FABG"/>
    <property type="match status" value="1"/>
</dbReference>
<dbReference type="OrthoDB" id="9803333at2"/>
<sequence>MKLPLQVDLKGKVAVVTGGGGVLGSYFCEALALSGAKVAIVNRTAEKAQAVADRIKAAGGEAMAIPGDVLDPDSMKQVRDKLHEAYGTCDILVNAAGGNHPKGISSQEYFQMEDLDNAEGRTTFFDLDPKGIGYVFDLNFMGSLIPSQIFGRDMAGKKDATIINISSMAAYSPLTKVPAYSAAKAAISNFTEWLAVHFSKVGIRVNAIAPGWFITEQNRKLMLNEDGSYTPRAQKVIYKSPCDRFGEPEELVGPLLFLADSKASGFINGIVLAVDGGFNAYSGV</sequence>
<dbReference type="PROSITE" id="PS00061">
    <property type="entry name" value="ADH_SHORT"/>
    <property type="match status" value="1"/>
</dbReference>
<evidence type="ECO:0000256" key="2">
    <source>
        <dbReference type="ARBA" id="ARBA00023002"/>
    </source>
</evidence>
<evidence type="ECO:0000313" key="5">
    <source>
        <dbReference type="Proteomes" id="UP000199208"/>
    </source>
</evidence>
<dbReference type="GO" id="GO:0016616">
    <property type="term" value="F:oxidoreductase activity, acting on the CH-OH group of donors, NAD or NADP as acceptor"/>
    <property type="evidence" value="ECO:0007669"/>
    <property type="project" value="TreeGrafter"/>
</dbReference>
<proteinExistence type="inferred from homology"/>
<dbReference type="InterPro" id="IPR036291">
    <property type="entry name" value="NAD(P)-bd_dom_sf"/>
</dbReference>
<dbReference type="Proteomes" id="UP000199208">
    <property type="component" value="Unassembled WGS sequence"/>
</dbReference>
<keyword evidence="5" id="KW-1185">Reference proteome</keyword>
<dbReference type="Pfam" id="PF00106">
    <property type="entry name" value="adh_short"/>
    <property type="match status" value="1"/>
</dbReference>
<dbReference type="AlphaFoldDB" id="A0A1G5RRP4"/>
<dbReference type="SUPFAM" id="SSF51735">
    <property type="entry name" value="NAD(P)-binding Rossmann-fold domains"/>
    <property type="match status" value="1"/>
</dbReference>
<dbReference type="PRINTS" id="PR00080">
    <property type="entry name" value="SDRFAMILY"/>
</dbReference>
<reference evidence="4 5" key="1">
    <citation type="submission" date="2016-10" db="EMBL/GenBank/DDBJ databases">
        <authorList>
            <person name="de Groot N.N."/>
        </authorList>
    </citation>
    <scope>NUCLEOTIDE SEQUENCE [LARGE SCALE GENOMIC DNA]</scope>
    <source>
        <strain evidence="4 5">DSM 2784</strain>
    </source>
</reference>
<dbReference type="STRING" id="1120920.SAMN03080599_00281"/>
<dbReference type="InterPro" id="IPR002347">
    <property type="entry name" value="SDR_fam"/>
</dbReference>
<dbReference type="NCBIfam" id="NF006132">
    <property type="entry name" value="PRK08277.1"/>
    <property type="match status" value="1"/>
</dbReference>
<accession>A0A1G5RRP4</accession>
<dbReference type="EMBL" id="FMWL01000001">
    <property type="protein sequence ID" value="SCZ76520.1"/>
    <property type="molecule type" value="Genomic_DNA"/>
</dbReference>
<protein>
    <submittedName>
        <fullName evidence="4">NAD(P)-dependent dehydrogenase, short-chain alcohol dehydrogenase family</fullName>
    </submittedName>
</protein>
<evidence type="ECO:0000256" key="3">
    <source>
        <dbReference type="RuleBase" id="RU000363"/>
    </source>
</evidence>
<evidence type="ECO:0000313" key="4">
    <source>
        <dbReference type="EMBL" id="SCZ76520.1"/>
    </source>
</evidence>